<keyword evidence="1 4" id="KW-0808">Transferase</keyword>
<comment type="caution">
    <text evidence="4">The sequence shown here is derived from an EMBL/GenBank/DDBJ whole genome shotgun (WGS) entry which is preliminary data.</text>
</comment>
<dbReference type="EC" id="2.3.1.-" evidence="4"/>
<keyword evidence="2 4" id="KW-0012">Acyltransferase</keyword>
<dbReference type="PANTHER" id="PTHR43877">
    <property type="entry name" value="AMINOALKYLPHOSPHONATE N-ACETYLTRANSFERASE-RELATED-RELATED"/>
    <property type="match status" value="1"/>
</dbReference>
<organism evidence="4 5">
    <name type="scientific">Actinospica acidithermotolerans</name>
    <dbReference type="NCBI Taxonomy" id="2828514"/>
    <lineage>
        <taxon>Bacteria</taxon>
        <taxon>Bacillati</taxon>
        <taxon>Actinomycetota</taxon>
        <taxon>Actinomycetes</taxon>
        <taxon>Catenulisporales</taxon>
        <taxon>Actinospicaceae</taxon>
        <taxon>Actinospica</taxon>
    </lineage>
</organism>
<dbReference type="PROSITE" id="PS51186">
    <property type="entry name" value="GNAT"/>
    <property type="match status" value="1"/>
</dbReference>
<proteinExistence type="predicted"/>
<evidence type="ECO:0000259" key="3">
    <source>
        <dbReference type="PROSITE" id="PS51186"/>
    </source>
</evidence>
<evidence type="ECO:0000256" key="1">
    <source>
        <dbReference type="ARBA" id="ARBA00022679"/>
    </source>
</evidence>
<dbReference type="PANTHER" id="PTHR43877:SF2">
    <property type="entry name" value="AMINOALKYLPHOSPHONATE N-ACETYLTRANSFERASE-RELATED"/>
    <property type="match status" value="1"/>
</dbReference>
<feature type="domain" description="N-acetyltransferase" evidence="3">
    <location>
        <begin position="152"/>
        <end position="294"/>
    </location>
</feature>
<dbReference type="Gene3D" id="3.40.630.30">
    <property type="match status" value="1"/>
</dbReference>
<dbReference type="Pfam" id="PF00583">
    <property type="entry name" value="Acetyltransf_1"/>
    <property type="match status" value="1"/>
</dbReference>
<sequence>MARDAWVAAGSIDEFLRTTVPFLAAEPVLNTLLLTVFDRLRMEGPHAFGESDPLLLTWYGADGSAAGAVVRTPPFPFVLSDVPAAAVEAFVDLVLDGGGSGFDGREINLPLTGEEPFAAAWSARTGRSPRVLERFRLYRLDRLVPPAPAPVGKPKLAGREDVALIADFIQAFWREVEHSMPEDSRAVALRMAEGRVAEGIFWLWLDESGTPVALAGHTPPTAGMCRIGPVFTPPELRGHGYAAGATTAATRASLALGADEVLLFTDLANPISNRLYQRLGYRPVSDRARLEFAG</sequence>
<name>A0A941IHB0_9ACTN</name>
<evidence type="ECO:0000256" key="2">
    <source>
        <dbReference type="ARBA" id="ARBA00023315"/>
    </source>
</evidence>
<dbReference type="AlphaFoldDB" id="A0A941IHB0"/>
<dbReference type="InterPro" id="IPR016181">
    <property type="entry name" value="Acyl_CoA_acyltransferase"/>
</dbReference>
<dbReference type="InterPro" id="IPR050832">
    <property type="entry name" value="Bact_Acetyltransf"/>
</dbReference>
<evidence type="ECO:0000313" key="5">
    <source>
        <dbReference type="Proteomes" id="UP000676325"/>
    </source>
</evidence>
<dbReference type="GO" id="GO:0016747">
    <property type="term" value="F:acyltransferase activity, transferring groups other than amino-acyl groups"/>
    <property type="evidence" value="ECO:0007669"/>
    <property type="project" value="InterPro"/>
</dbReference>
<protein>
    <submittedName>
        <fullName evidence="4">GNAT family N-acetyltransferase</fullName>
        <ecNumber evidence="4">2.3.1.-</ecNumber>
    </submittedName>
</protein>
<dbReference type="SUPFAM" id="SSF55729">
    <property type="entry name" value="Acyl-CoA N-acyltransferases (Nat)"/>
    <property type="match status" value="1"/>
</dbReference>
<dbReference type="InterPro" id="IPR000182">
    <property type="entry name" value="GNAT_dom"/>
</dbReference>
<gene>
    <name evidence="4" type="ORF">KDK95_01680</name>
</gene>
<dbReference type="Proteomes" id="UP000676325">
    <property type="component" value="Unassembled WGS sequence"/>
</dbReference>
<accession>A0A941IHB0</accession>
<dbReference type="EMBL" id="JAGSOH010000002">
    <property type="protein sequence ID" value="MBR7824998.1"/>
    <property type="molecule type" value="Genomic_DNA"/>
</dbReference>
<keyword evidence="5" id="KW-1185">Reference proteome</keyword>
<dbReference type="RefSeq" id="WP_212516145.1">
    <property type="nucleotide sequence ID" value="NZ_JAGSOH010000002.1"/>
</dbReference>
<evidence type="ECO:0000313" key="4">
    <source>
        <dbReference type="EMBL" id="MBR7824998.1"/>
    </source>
</evidence>
<reference evidence="4" key="1">
    <citation type="submission" date="2021-04" db="EMBL/GenBank/DDBJ databases">
        <title>Genome based classification of Actinospica acidithermotolerans sp. nov., an actinobacterium isolated from an Indonesian hot spring.</title>
        <authorList>
            <person name="Kusuma A.B."/>
            <person name="Putra K.E."/>
            <person name="Nafisah S."/>
            <person name="Loh J."/>
            <person name="Nouioui I."/>
            <person name="Goodfellow M."/>
        </authorList>
    </citation>
    <scope>NUCLEOTIDE SEQUENCE</scope>
    <source>
        <strain evidence="4">MGRD01-02</strain>
    </source>
</reference>